<accession>A0A4Q2UF01</accession>
<protein>
    <submittedName>
        <fullName evidence="1">Uncharacterized protein</fullName>
    </submittedName>
</protein>
<comment type="caution">
    <text evidence="1">The sequence shown here is derived from an EMBL/GenBank/DDBJ whole genome shotgun (WGS) entry which is preliminary data.</text>
</comment>
<name>A0A4Q2UF01_9HYPH</name>
<dbReference type="OrthoDB" id="8446478at2"/>
<proteinExistence type="predicted"/>
<gene>
    <name evidence="1" type="ORF">D3273_01165</name>
</gene>
<evidence type="ECO:0000313" key="1">
    <source>
        <dbReference type="EMBL" id="RYC33891.1"/>
    </source>
</evidence>
<dbReference type="RefSeq" id="WP_129222750.1">
    <property type="nucleotide sequence ID" value="NZ_QYBB01000001.1"/>
</dbReference>
<reference evidence="1 2" key="2">
    <citation type="submission" date="2019-02" db="EMBL/GenBank/DDBJ databases">
        <title>'Lichenibacterium ramalinii' gen. nov. sp. nov., 'Lichenibacterium minor' gen. nov. sp. nov.</title>
        <authorList>
            <person name="Pankratov T."/>
        </authorList>
    </citation>
    <scope>NUCLEOTIDE SEQUENCE [LARGE SCALE GENOMIC DNA]</scope>
    <source>
        <strain evidence="1 2">RmlP026</strain>
    </source>
</reference>
<evidence type="ECO:0000313" key="2">
    <source>
        <dbReference type="Proteomes" id="UP000290759"/>
    </source>
</evidence>
<dbReference type="Proteomes" id="UP000290759">
    <property type="component" value="Unassembled WGS sequence"/>
</dbReference>
<keyword evidence="2" id="KW-1185">Reference proteome</keyword>
<dbReference type="EMBL" id="QYBB01000001">
    <property type="protein sequence ID" value="RYC33891.1"/>
    <property type="molecule type" value="Genomic_DNA"/>
</dbReference>
<reference evidence="1 2" key="1">
    <citation type="submission" date="2018-12" db="EMBL/GenBank/DDBJ databases">
        <authorList>
            <person name="Grouzdev D.S."/>
            <person name="Krutkina M.S."/>
        </authorList>
    </citation>
    <scope>NUCLEOTIDE SEQUENCE [LARGE SCALE GENOMIC DNA]</scope>
    <source>
        <strain evidence="1 2">RmlP026</strain>
    </source>
</reference>
<sequence>MTFRLADDGRRGAPSLGIAEEELAAVVRLIVVAARRTRIKDLPGDPEALENRLSVFLHQNLIDLQRRARIESLEFFLEASINLPEYKRGKVAGRIDLKVKFPHQWGRYESYFGVECKRLAPGQNALSRYYMTAGIGKFIDGTYSRGHPAGMLVAYVLGPTLEDCSREVAERVAAGHPRAGKLVDWAPPVHDAVVLEGGMPRRVGDDMRLLHTFVRMYG</sequence>
<dbReference type="AlphaFoldDB" id="A0A4Q2UF01"/>
<organism evidence="1 2">
    <name type="scientific">Lichenibacterium minor</name>
    <dbReference type="NCBI Taxonomy" id="2316528"/>
    <lineage>
        <taxon>Bacteria</taxon>
        <taxon>Pseudomonadati</taxon>
        <taxon>Pseudomonadota</taxon>
        <taxon>Alphaproteobacteria</taxon>
        <taxon>Hyphomicrobiales</taxon>
        <taxon>Lichenihabitantaceae</taxon>
        <taxon>Lichenibacterium</taxon>
    </lineage>
</organism>